<keyword evidence="8" id="KW-1185">Reference proteome</keyword>
<evidence type="ECO:0000313" key="7">
    <source>
        <dbReference type="EMBL" id="ODQ65515.1"/>
    </source>
</evidence>
<dbReference type="InterPro" id="IPR015943">
    <property type="entry name" value="WD40/YVTN_repeat-like_dom_sf"/>
</dbReference>
<feature type="compositionally biased region" description="Low complexity" evidence="4">
    <location>
        <begin position="883"/>
        <end position="895"/>
    </location>
</feature>
<dbReference type="OrthoDB" id="341486at2759"/>
<feature type="region of interest" description="Disordered" evidence="4">
    <location>
        <begin position="421"/>
        <end position="448"/>
    </location>
</feature>
<name>A0A1E3PJC3_9ASCO</name>
<dbReference type="AlphaFoldDB" id="A0A1E3PJC3"/>
<evidence type="ECO:0000259" key="5">
    <source>
        <dbReference type="Pfam" id="PF17034"/>
    </source>
</evidence>
<evidence type="ECO:0000256" key="1">
    <source>
        <dbReference type="ARBA" id="ARBA00009713"/>
    </source>
</evidence>
<dbReference type="PANTHER" id="PTHR16453">
    <property type="entry name" value="WD40 DOMAIN-CONTAINING PROTEIN MIO FAMILY MEMBER"/>
    <property type="match status" value="1"/>
</dbReference>
<evidence type="ECO:0000313" key="8">
    <source>
        <dbReference type="Proteomes" id="UP000095009"/>
    </source>
</evidence>
<feature type="domain" description="GATOR2 complex protein MIO zinc-ribbon like" evidence="5">
    <location>
        <begin position="872"/>
        <end position="1000"/>
    </location>
</feature>
<evidence type="ECO:0000259" key="6">
    <source>
        <dbReference type="Pfam" id="PF21719"/>
    </source>
</evidence>
<reference evidence="7 8" key="1">
    <citation type="journal article" date="2016" name="Proc. Natl. Acad. Sci. U.S.A.">
        <title>Comparative genomics of biotechnologically important yeasts.</title>
        <authorList>
            <person name="Riley R."/>
            <person name="Haridas S."/>
            <person name="Wolfe K.H."/>
            <person name="Lopes M.R."/>
            <person name="Hittinger C.T."/>
            <person name="Goeker M."/>
            <person name="Salamov A.A."/>
            <person name="Wisecaver J.H."/>
            <person name="Long T.M."/>
            <person name="Calvey C.H."/>
            <person name="Aerts A.L."/>
            <person name="Barry K.W."/>
            <person name="Choi C."/>
            <person name="Clum A."/>
            <person name="Coughlan A.Y."/>
            <person name="Deshpande S."/>
            <person name="Douglass A.P."/>
            <person name="Hanson S.J."/>
            <person name="Klenk H.-P."/>
            <person name="LaButti K.M."/>
            <person name="Lapidus A."/>
            <person name="Lindquist E.A."/>
            <person name="Lipzen A.M."/>
            <person name="Meier-Kolthoff J.P."/>
            <person name="Ohm R.A."/>
            <person name="Otillar R.P."/>
            <person name="Pangilinan J.L."/>
            <person name="Peng Y."/>
            <person name="Rokas A."/>
            <person name="Rosa C.A."/>
            <person name="Scheuner C."/>
            <person name="Sibirny A.A."/>
            <person name="Slot J.C."/>
            <person name="Stielow J.B."/>
            <person name="Sun H."/>
            <person name="Kurtzman C.P."/>
            <person name="Blackwell M."/>
            <person name="Grigoriev I.V."/>
            <person name="Jeffries T.W."/>
        </authorList>
    </citation>
    <scope>NUCLEOTIDE SEQUENCE [LARGE SCALE GENOMIC DNA]</scope>
    <source>
        <strain evidence="7 8">DSM 6958</strain>
    </source>
</reference>
<comment type="similarity">
    <text evidence="1">Belongs to the WD repeat mio family.</text>
</comment>
<dbReference type="GO" id="GO:1904263">
    <property type="term" value="P:positive regulation of TORC1 signaling"/>
    <property type="evidence" value="ECO:0007669"/>
    <property type="project" value="TreeGrafter"/>
</dbReference>
<evidence type="ECO:0000256" key="3">
    <source>
        <dbReference type="ARBA" id="ARBA00022737"/>
    </source>
</evidence>
<dbReference type="PANTHER" id="PTHR16453:SF9">
    <property type="entry name" value="GATOR COMPLEX PROTEIN MIOS"/>
    <property type="match status" value="1"/>
</dbReference>
<dbReference type="Pfam" id="PF21720">
    <property type="entry name" value="MIOS_WD40"/>
    <property type="match status" value="1"/>
</dbReference>
<feature type="domain" description="MIOS-like alpha-solenoid" evidence="6">
    <location>
        <begin position="480"/>
        <end position="752"/>
    </location>
</feature>
<sequence>MSSSIVRVPTWNIDDSENFLAVVRDEVFLYGVSPKINNGYKQLVSRIGFDGISCFSFSPTYQGLTVVGQINGTASIFDIKNNERPSVKLGLKQARPCNSVCFNNNGLVALGVDKSRSDHSLHVYNISDYASSLSSSSASVGQINPEYSLLPNEAVSSVAFYNDMPQVLLIGSYKFLRQIDLREAPTCSVQYATKCVYGISPDPFNPNYYASYSEDGTTVIWDRRYLKNNMIASNSTLTLTKLFNDVNRKSLSSGLSSKFKYCTTRRGEFSVLHNGDLLRRWQFDTAPKQVNSMSHNNNAYDFKHYGASSSACNNTPGMPMTSLGRSSNTQNRLDGPFIAGVIDIKTDFDRVASFDYSLDFRYRDVVNYMCIRQSGQVFRMGVVESADSVKFDPCNNIAVAAIEGVYFEESGVEKIRDSENVEPSMPGQVQVPNTHNNNSNSARFNDDLESLDGHESVSSIEFEKMYNATTVLQRDISVIMRNRALAGYSLDPEKNFELLDPKIKVTNDISLSPSNFGSLRQVWRWVDIAHNYDKNKVMQENYLDLGLEGVLGIWEGFAGMSEEEKKCRVKKGADESNRGFKREVETIVKKVTPLIYTAPLGVRTKNSSNLKSAISNEIGSEPQRQMCLIVAGWDFPHSKLDEKLNKLVESGQYEKAAGWAVFHGDVKKAVTILGQSSKERLKLISTSIAGYFAYKDSPDNSMWRDRCRELAFEFDNCYLRAIFSYISEESWSEVLDDSTLPLREKLGIAFRFLPEDVLSKYLKSLVYRAIERGDLEGLILTGLSPRSIDLLQSYVDRTGDVQTAALLTSYGYPRFFRDARAEYWIDSYKTLLNAWRMFSQRARFDIARNKLSYNSDNQCTLEPYPKQVYLRCSHCNKNIIRPSSNQATSNSSATGAGAGSKRNLLRSTGEQTTRCPHCNNPLPRCSVCLNSLGSSVPLTNISISPSSDTGVLSAPERQFERWFSFCLSCNHGAHIGHAREWFKKHKICPVPDCNCNCNDK</sequence>
<dbReference type="InterPro" id="IPR037593">
    <property type="entry name" value="MIOS/Sea4"/>
</dbReference>
<feature type="region of interest" description="Disordered" evidence="4">
    <location>
        <begin position="883"/>
        <end position="903"/>
    </location>
</feature>
<accession>A0A1E3PJC3</accession>
<dbReference type="GO" id="GO:0005737">
    <property type="term" value="C:cytoplasm"/>
    <property type="evidence" value="ECO:0007669"/>
    <property type="project" value="TreeGrafter"/>
</dbReference>
<proteinExistence type="inferred from homology"/>
<evidence type="ECO:0000256" key="4">
    <source>
        <dbReference type="SAM" id="MobiDB-lite"/>
    </source>
</evidence>
<organism evidence="7 8">
    <name type="scientific">Nadsonia fulvescens var. elongata DSM 6958</name>
    <dbReference type="NCBI Taxonomy" id="857566"/>
    <lineage>
        <taxon>Eukaryota</taxon>
        <taxon>Fungi</taxon>
        <taxon>Dikarya</taxon>
        <taxon>Ascomycota</taxon>
        <taxon>Saccharomycotina</taxon>
        <taxon>Dipodascomycetes</taxon>
        <taxon>Dipodascales</taxon>
        <taxon>Dipodascales incertae sedis</taxon>
        <taxon>Nadsonia</taxon>
    </lineage>
</organism>
<dbReference type="Pfam" id="PF17034">
    <property type="entry name" value="zinc_ribbon_16"/>
    <property type="match status" value="1"/>
</dbReference>
<dbReference type="SUPFAM" id="SSF50978">
    <property type="entry name" value="WD40 repeat-like"/>
    <property type="match status" value="1"/>
</dbReference>
<dbReference type="Pfam" id="PF21719">
    <property type="entry name" value="MIOS_a-sol"/>
    <property type="match status" value="1"/>
</dbReference>
<dbReference type="CDD" id="cd16691">
    <property type="entry name" value="mRING-H2-C3H3C2_Mio"/>
    <property type="match status" value="1"/>
</dbReference>
<dbReference type="InterPro" id="IPR031488">
    <property type="entry name" value="Zn_ribbon_mio"/>
</dbReference>
<dbReference type="InterPro" id="IPR049092">
    <property type="entry name" value="MIOS_a-sol"/>
</dbReference>
<keyword evidence="3" id="KW-0677">Repeat</keyword>
<keyword evidence="2" id="KW-0853">WD repeat</keyword>
<dbReference type="STRING" id="857566.A0A1E3PJC3"/>
<dbReference type="Proteomes" id="UP000095009">
    <property type="component" value="Unassembled WGS sequence"/>
</dbReference>
<dbReference type="InterPro" id="IPR036322">
    <property type="entry name" value="WD40_repeat_dom_sf"/>
</dbReference>
<dbReference type="EMBL" id="KV454409">
    <property type="protein sequence ID" value="ODQ65515.1"/>
    <property type="molecule type" value="Genomic_DNA"/>
</dbReference>
<evidence type="ECO:0000256" key="2">
    <source>
        <dbReference type="ARBA" id="ARBA00022574"/>
    </source>
</evidence>
<protein>
    <submittedName>
        <fullName evidence="7">Uncharacterized protein</fullName>
    </submittedName>
</protein>
<feature type="compositionally biased region" description="Polar residues" evidence="4">
    <location>
        <begin position="430"/>
        <end position="443"/>
    </location>
</feature>
<dbReference type="Gene3D" id="2.130.10.10">
    <property type="entry name" value="YVTN repeat-like/Quinoprotein amine dehydrogenase"/>
    <property type="match status" value="1"/>
</dbReference>
<gene>
    <name evidence="7" type="ORF">NADFUDRAFT_50797</name>
</gene>